<accession>A0ABP6VDM9</accession>
<dbReference type="EMBL" id="BAABCX010000001">
    <property type="protein sequence ID" value="GAA3531591.1"/>
    <property type="molecule type" value="Genomic_DNA"/>
</dbReference>
<keyword evidence="2" id="KW-1185">Reference proteome</keyword>
<gene>
    <name evidence="1" type="ORF">GCM10022394_08620</name>
</gene>
<sequence length="269" mass="31816">MSALLSELLTRLQTPVVKDLAWALASPNLLSGYSFMPENQWYEQLLTAYQSRLYQLDRAPEILLRHCQAHRRLGQYFESLWHFYLLDSPRFQLIAHNWQQVEQGITLGAFDFILWDNQLSRFEHWELAVKFYLITEPNEQFGNALGTNPCDKLRHKLEHMSQRQLPLSQKSTIARKLRHQGILPEHHRLILKGRLYYPHHCRRLLCPKGERGEWGYQPPTDDYRAQQKRSWLTGHSPSGVQTSGHCYLNPEGNWYFYMAQDWPDIGNEK</sequence>
<comment type="caution">
    <text evidence="1">The sequence shown here is derived from an EMBL/GenBank/DDBJ whole genome shotgun (WGS) entry which is preliminary data.</text>
</comment>
<name>A0ABP6VDM9_9GAMM</name>
<dbReference type="Pfam" id="PF08907">
    <property type="entry name" value="DUF1853"/>
    <property type="match status" value="1"/>
</dbReference>
<evidence type="ECO:0000313" key="1">
    <source>
        <dbReference type="EMBL" id="GAA3531591.1"/>
    </source>
</evidence>
<dbReference type="RefSeq" id="WP_344955101.1">
    <property type="nucleotide sequence ID" value="NZ_BAABCX010000001.1"/>
</dbReference>
<organism evidence="1 2">
    <name type="scientific">Zobellella aerophila</name>
    <dbReference type="NCBI Taxonomy" id="870480"/>
    <lineage>
        <taxon>Bacteria</taxon>
        <taxon>Pseudomonadati</taxon>
        <taxon>Pseudomonadota</taxon>
        <taxon>Gammaproteobacteria</taxon>
        <taxon>Aeromonadales</taxon>
        <taxon>Aeromonadaceae</taxon>
        <taxon>Zobellella</taxon>
    </lineage>
</organism>
<protein>
    <submittedName>
        <fullName evidence="1">DUF1853 family protein</fullName>
    </submittedName>
</protein>
<dbReference type="InterPro" id="IPR015003">
    <property type="entry name" value="DUF1853"/>
</dbReference>
<dbReference type="Proteomes" id="UP001500795">
    <property type="component" value="Unassembled WGS sequence"/>
</dbReference>
<proteinExistence type="predicted"/>
<evidence type="ECO:0000313" key="2">
    <source>
        <dbReference type="Proteomes" id="UP001500795"/>
    </source>
</evidence>
<reference evidence="2" key="1">
    <citation type="journal article" date="2019" name="Int. J. Syst. Evol. Microbiol.">
        <title>The Global Catalogue of Microorganisms (GCM) 10K type strain sequencing project: providing services to taxonomists for standard genome sequencing and annotation.</title>
        <authorList>
            <consortium name="The Broad Institute Genomics Platform"/>
            <consortium name="The Broad Institute Genome Sequencing Center for Infectious Disease"/>
            <person name="Wu L."/>
            <person name="Ma J."/>
        </authorList>
    </citation>
    <scope>NUCLEOTIDE SEQUENCE [LARGE SCALE GENOMIC DNA]</scope>
    <source>
        <strain evidence="2">JCM 17110</strain>
    </source>
</reference>